<evidence type="ECO:0000313" key="2">
    <source>
        <dbReference type="Proteomes" id="UP001431783"/>
    </source>
</evidence>
<organism evidence="1 2">
    <name type="scientific">Henosepilachna vigintioctopunctata</name>
    <dbReference type="NCBI Taxonomy" id="420089"/>
    <lineage>
        <taxon>Eukaryota</taxon>
        <taxon>Metazoa</taxon>
        <taxon>Ecdysozoa</taxon>
        <taxon>Arthropoda</taxon>
        <taxon>Hexapoda</taxon>
        <taxon>Insecta</taxon>
        <taxon>Pterygota</taxon>
        <taxon>Neoptera</taxon>
        <taxon>Endopterygota</taxon>
        <taxon>Coleoptera</taxon>
        <taxon>Polyphaga</taxon>
        <taxon>Cucujiformia</taxon>
        <taxon>Coccinelloidea</taxon>
        <taxon>Coccinellidae</taxon>
        <taxon>Epilachninae</taxon>
        <taxon>Epilachnini</taxon>
        <taxon>Henosepilachna</taxon>
    </lineage>
</organism>
<evidence type="ECO:0000313" key="1">
    <source>
        <dbReference type="EMBL" id="KAK9890829.1"/>
    </source>
</evidence>
<sequence length="69" mass="7762">MYKSPQKYSPHSNLVSNELSRDSTELQIPKHTNAAVIRFYRYVQAARDGQDMKNCIALYPGCDILGSGL</sequence>
<protein>
    <submittedName>
        <fullName evidence="1">Uncharacterized protein</fullName>
    </submittedName>
</protein>
<dbReference type="AlphaFoldDB" id="A0AAW1VCF7"/>
<reference evidence="1 2" key="1">
    <citation type="submission" date="2023-03" db="EMBL/GenBank/DDBJ databases">
        <title>Genome insight into feeding habits of ladybird beetles.</title>
        <authorList>
            <person name="Li H.-S."/>
            <person name="Huang Y.-H."/>
            <person name="Pang H."/>
        </authorList>
    </citation>
    <scope>NUCLEOTIDE SEQUENCE [LARGE SCALE GENOMIC DNA]</scope>
    <source>
        <strain evidence="1">SYSU_2023b</strain>
        <tissue evidence="1">Whole body</tissue>
    </source>
</reference>
<dbReference type="Proteomes" id="UP001431783">
    <property type="component" value="Unassembled WGS sequence"/>
</dbReference>
<comment type="caution">
    <text evidence="1">The sequence shown here is derived from an EMBL/GenBank/DDBJ whole genome shotgun (WGS) entry which is preliminary data.</text>
</comment>
<gene>
    <name evidence="1" type="ORF">WA026_012175</name>
</gene>
<proteinExistence type="predicted"/>
<keyword evidence="2" id="KW-1185">Reference proteome</keyword>
<accession>A0AAW1VCF7</accession>
<dbReference type="EMBL" id="JARQZJ010000126">
    <property type="protein sequence ID" value="KAK9890829.1"/>
    <property type="molecule type" value="Genomic_DNA"/>
</dbReference>
<name>A0AAW1VCF7_9CUCU</name>